<evidence type="ECO:0000256" key="1">
    <source>
        <dbReference type="SAM" id="Phobius"/>
    </source>
</evidence>
<dbReference type="Proteomes" id="UP000578091">
    <property type="component" value="Unassembled WGS sequence"/>
</dbReference>
<dbReference type="Pfam" id="PF14331">
    <property type="entry name" value="IcmF-related_N"/>
    <property type="match status" value="1"/>
</dbReference>
<sequence>MRLPNPLHPLRMLFSWLGSLLSQARGLYRPVQEGAKKPWLRRIVVGLLALALLVALVLAAVVIVPSLPARFWQLLGLCAVALAVLWWFIAGQRRFTLQGRTRKRIGDLGPGNPEDEREPLARMAQAIAEAKRTIVRSPEMEKGRDPLYRVPWMLFLGDAEADVEGVLRAGAEVSPFPPPSGDGTEVWRWWFFKSLIAVQMHPRVVCDAAARLERGLWYQALMQLAAEREKLPLNGIVLTVSVQTLLGPADALKTTATRLRRLVDEAMEHLQVRMPVYIAVAGLERLRGYQTVRATLPAEAFAQALGHRLPENEAVSSATSGRLDPILAPILDRLHALRMTALRAQSTAKTRRDVFEFVEALRGCASGLSLFVTLLLEDNTFQRTPPWRGLYFAGGADAAHPGGAFVADLFIRFLPADQPLAAPSLRGSAGRLAVAGLGVAALLGFSGYLAYGLSAARQDDTQLLASTRSACSDVEGRLGSARIEWVASCGRTIEQLESAAAGTLLGFGIRRADRDIVALKQRVTEDFSNLILAPYDQMLAEDMDRGRAGLEHALAIAQRLRLLDACRGASESCLEEELPNNVAFDARSRLFSPFVAPDNDTRRDRDNAAALFGAYLGYLRWQKKKVLNGERERLQAQLRRLMEAQTLDTAQVRAWADAREAGLSLGDFWLPDDRVVGVEADSLPTVSRAFTYDTWSGVIAPFLETARDEADVQDERVEDFRDAYFREYFDEWARLQARFGEGVALWRGHEAELVARAAGADNPYAVYFRAAGEHLYALPLERPLGLRWRETWMRMKSGWLSSWRPLGRFVGDSFRFGGVSIAPPVWLTALRDTEIGVLAPQAPLFARGYLRLQADGGAQETYRIAADLYASRGVPDRPPASEYAELLAAVDKPSEAYAEDFGAEDLAAWSVAQGPARLLLQLTVRRAGEYVQQRWRETVVEPLAALPPEQQASTLQGPQGRLEAFVDDWLKPFITDAERAPVAVGGVAMPLSADYRALLAGGRAAPASDAPFPAGVFTLEAPSHLGTLLEGPQGTTFEVICAGESFSITSKGESLADAQAQVRWSPSACAEARIRIGLPPAAADRLVGQVDAEPEPDPEAPAPEDAAAAGRAPVVADAAAASEAGFRLTLLYRGADGFARLFEEFAPGAHVFSISDFRDSYSPSQWEQLHPRLQAAGFRQARVHLRIEPSEEMQRFLASRGAAPLALPETILD</sequence>
<comment type="caution">
    <text evidence="3">The sequence shown here is derived from an EMBL/GenBank/DDBJ whole genome shotgun (WGS) entry which is preliminary data.</text>
</comment>
<proteinExistence type="predicted"/>
<evidence type="ECO:0000259" key="2">
    <source>
        <dbReference type="Pfam" id="PF14331"/>
    </source>
</evidence>
<evidence type="ECO:0000313" key="4">
    <source>
        <dbReference type="Proteomes" id="UP000578091"/>
    </source>
</evidence>
<keyword evidence="1" id="KW-0812">Transmembrane</keyword>
<name>A0A853JJ52_9GAMM</name>
<accession>A0A853JJ52</accession>
<keyword evidence="1" id="KW-0472">Membrane</keyword>
<feature type="transmembrane region" description="Helical" evidence="1">
    <location>
        <begin position="432"/>
        <end position="451"/>
    </location>
</feature>
<dbReference type="PANTHER" id="PTHR36153:SF1">
    <property type="entry name" value="TYPE VI SECRETION SYSTEM COMPONENT TSSM1"/>
    <property type="match status" value="1"/>
</dbReference>
<dbReference type="InterPro" id="IPR025743">
    <property type="entry name" value="TssM1_N"/>
</dbReference>
<keyword evidence="4" id="KW-1185">Reference proteome</keyword>
<gene>
    <name evidence="3" type="ORF">H0E84_19680</name>
</gene>
<feature type="transmembrane region" description="Helical" evidence="1">
    <location>
        <begin position="43"/>
        <end position="65"/>
    </location>
</feature>
<keyword evidence="1" id="KW-1133">Transmembrane helix</keyword>
<evidence type="ECO:0000313" key="3">
    <source>
        <dbReference type="EMBL" id="NZA28599.1"/>
    </source>
</evidence>
<dbReference type="InterPro" id="IPR053156">
    <property type="entry name" value="T6SS_TssM-like"/>
</dbReference>
<feature type="domain" description="Type VI secretion system component TssM1 N-terminal" evidence="2">
    <location>
        <begin position="213"/>
        <end position="410"/>
    </location>
</feature>
<dbReference type="RefSeq" id="WP_180680359.1">
    <property type="nucleotide sequence ID" value="NZ_JACCKA010000094.1"/>
</dbReference>
<organism evidence="3 4">
    <name type="scientific">Luteimonas salinisoli</name>
    <dbReference type="NCBI Taxonomy" id="2752307"/>
    <lineage>
        <taxon>Bacteria</taxon>
        <taxon>Pseudomonadati</taxon>
        <taxon>Pseudomonadota</taxon>
        <taxon>Gammaproteobacteria</taxon>
        <taxon>Lysobacterales</taxon>
        <taxon>Lysobacteraceae</taxon>
        <taxon>Luteimonas</taxon>
    </lineage>
</organism>
<dbReference type="EMBL" id="JACCKA010000094">
    <property type="protein sequence ID" value="NZA28599.1"/>
    <property type="molecule type" value="Genomic_DNA"/>
</dbReference>
<reference evidence="3 4" key="1">
    <citation type="submission" date="2020-07" db="EMBL/GenBank/DDBJ databases">
        <title>Luteimonas sp. SJ-92.</title>
        <authorList>
            <person name="Huang X.-X."/>
            <person name="Xu L."/>
            <person name="Sun J.-Q."/>
        </authorList>
    </citation>
    <scope>NUCLEOTIDE SEQUENCE [LARGE SCALE GENOMIC DNA]</scope>
    <source>
        <strain evidence="3 4">SJ-92</strain>
    </source>
</reference>
<dbReference type="PANTHER" id="PTHR36153">
    <property type="entry name" value="INNER MEMBRANE PROTEIN-RELATED"/>
    <property type="match status" value="1"/>
</dbReference>
<feature type="transmembrane region" description="Helical" evidence="1">
    <location>
        <begin position="71"/>
        <end position="90"/>
    </location>
</feature>
<protein>
    <recommendedName>
        <fullName evidence="2">Type VI secretion system component TssM1 N-terminal domain-containing protein</fullName>
    </recommendedName>
</protein>
<dbReference type="AlphaFoldDB" id="A0A853JJ52"/>